<dbReference type="PROSITE" id="PS50884">
    <property type="entry name" value="ZF_DOF_2"/>
    <property type="match status" value="1"/>
</dbReference>
<protein>
    <recommendedName>
        <fullName evidence="9">Dof zinc finger protein</fullName>
    </recommendedName>
</protein>
<evidence type="ECO:0000256" key="7">
    <source>
        <dbReference type="ARBA" id="ARBA00023242"/>
    </source>
</evidence>
<dbReference type="GO" id="GO:0008270">
    <property type="term" value="F:zinc ion binding"/>
    <property type="evidence" value="ECO:0007669"/>
    <property type="project" value="UniProtKB-KW"/>
</dbReference>
<evidence type="ECO:0000256" key="2">
    <source>
        <dbReference type="ARBA" id="ARBA00022771"/>
    </source>
</evidence>
<dbReference type="PANTHER" id="PTHR31992:SF316">
    <property type="entry name" value="DOF ZINC FINGER PROTEIN DOF1.2"/>
    <property type="match status" value="1"/>
</dbReference>
<evidence type="ECO:0000256" key="10">
    <source>
        <dbReference type="SAM" id="MobiDB-lite"/>
    </source>
</evidence>
<dbReference type="OrthoDB" id="1927254at2759"/>
<dbReference type="Proteomes" id="UP001055439">
    <property type="component" value="Chromosome 10"/>
</dbReference>
<dbReference type="PROSITE" id="PS01361">
    <property type="entry name" value="ZF_DOF_1"/>
    <property type="match status" value="1"/>
</dbReference>
<dbReference type="GO" id="GO:0003677">
    <property type="term" value="F:DNA binding"/>
    <property type="evidence" value="ECO:0007669"/>
    <property type="project" value="UniProtKB-UniRule"/>
</dbReference>
<dbReference type="GO" id="GO:0003700">
    <property type="term" value="F:DNA-binding transcription factor activity"/>
    <property type="evidence" value="ECO:0007669"/>
    <property type="project" value="UniProtKB-UniRule"/>
</dbReference>
<evidence type="ECO:0000256" key="4">
    <source>
        <dbReference type="ARBA" id="ARBA00023015"/>
    </source>
</evidence>
<evidence type="ECO:0000256" key="1">
    <source>
        <dbReference type="ARBA" id="ARBA00022723"/>
    </source>
</evidence>
<keyword evidence="13" id="KW-1185">Reference proteome</keyword>
<dbReference type="InterPro" id="IPR045174">
    <property type="entry name" value="Dof"/>
</dbReference>
<organism evidence="12 13">
    <name type="scientific">Musa troglodytarum</name>
    <name type="common">fe'i banana</name>
    <dbReference type="NCBI Taxonomy" id="320322"/>
    <lineage>
        <taxon>Eukaryota</taxon>
        <taxon>Viridiplantae</taxon>
        <taxon>Streptophyta</taxon>
        <taxon>Embryophyta</taxon>
        <taxon>Tracheophyta</taxon>
        <taxon>Spermatophyta</taxon>
        <taxon>Magnoliopsida</taxon>
        <taxon>Liliopsida</taxon>
        <taxon>Zingiberales</taxon>
        <taxon>Musaceae</taxon>
        <taxon>Musa</taxon>
    </lineage>
</organism>
<sequence>MDTAPWHQEIGLVKSMEMVASSSSTVTTTTATASSTFSAARPQVTERRIRPQKEQALHCPRCNSTNTKFCYYNNYSLTQPRYFCKTCRRYWTDGGSLRNVPVGGGSRKNKRPYLSSAAATTSATSATTSSTATATSSIGSNPKKLPTGLIPPPVSLSTSQKFHDGQDLNLAFPHHGLPEFNDFPGLESSTVNNNSSGAGNSSNPCNAVGALSAMGLLRSGMTARGLSPFVTMPLPEYPTGFEFQEFRAPALNFPMEAIAGGQGREGSSGGYGALQGVQESAGGRLLFPFEDVKPVVHTSTAAEFENSRGHGGHPPGFWNGMIGGGGSW</sequence>
<proteinExistence type="predicted"/>
<keyword evidence="4 9" id="KW-0805">Transcription regulation</keyword>
<evidence type="ECO:0000259" key="11">
    <source>
        <dbReference type="PROSITE" id="PS50884"/>
    </source>
</evidence>
<dbReference type="PANTHER" id="PTHR31992">
    <property type="entry name" value="DOF ZINC FINGER PROTEIN DOF1.4-RELATED"/>
    <property type="match status" value="1"/>
</dbReference>
<dbReference type="EMBL" id="CP097503">
    <property type="protein sequence ID" value="URD83921.1"/>
    <property type="molecule type" value="Genomic_DNA"/>
</dbReference>
<keyword evidence="6 9" id="KW-0804">Transcription</keyword>
<evidence type="ECO:0000256" key="3">
    <source>
        <dbReference type="ARBA" id="ARBA00022833"/>
    </source>
</evidence>
<keyword evidence="3 9" id="KW-0862">Zinc</keyword>
<evidence type="ECO:0000256" key="9">
    <source>
        <dbReference type="RuleBase" id="RU369094"/>
    </source>
</evidence>
<dbReference type="InterPro" id="IPR003851">
    <property type="entry name" value="Znf_Dof"/>
</dbReference>
<keyword evidence="7 8" id="KW-0539">Nucleus</keyword>
<evidence type="ECO:0000313" key="12">
    <source>
        <dbReference type="EMBL" id="URD83921.1"/>
    </source>
</evidence>
<feature type="compositionally biased region" description="Low complexity" evidence="10">
    <location>
        <begin position="115"/>
        <end position="137"/>
    </location>
</feature>
<feature type="region of interest" description="Disordered" evidence="10">
    <location>
        <begin position="98"/>
        <end position="147"/>
    </location>
</feature>
<evidence type="ECO:0000313" key="13">
    <source>
        <dbReference type="Proteomes" id="UP001055439"/>
    </source>
</evidence>
<accession>A0A9E7EVK0</accession>
<feature type="domain" description="Dof-type" evidence="11">
    <location>
        <begin position="57"/>
        <end position="111"/>
    </location>
</feature>
<dbReference type="AlphaFoldDB" id="A0A9E7EVK0"/>
<comment type="function">
    <text evidence="9">Transcription factor that binds specifically to a 5'-AA[AG]G-3' consensus core sequence.</text>
</comment>
<feature type="region of interest" description="Disordered" evidence="10">
    <location>
        <begin position="305"/>
        <end position="328"/>
    </location>
</feature>
<reference evidence="12" key="1">
    <citation type="submission" date="2022-05" db="EMBL/GenBank/DDBJ databases">
        <title>The Musa troglodytarum L. genome provides insights into the mechanism of non-climacteric behaviour and enrichment of carotenoids.</title>
        <authorList>
            <person name="Wang J."/>
        </authorList>
    </citation>
    <scope>NUCLEOTIDE SEQUENCE</scope>
    <source>
        <tissue evidence="12">Leaf</tissue>
    </source>
</reference>
<evidence type="ECO:0000256" key="6">
    <source>
        <dbReference type="ARBA" id="ARBA00023163"/>
    </source>
</evidence>
<keyword evidence="1 9" id="KW-0479">Metal-binding</keyword>
<gene>
    <name evidence="12" type="ORF">MUK42_02716</name>
</gene>
<dbReference type="GO" id="GO:0005634">
    <property type="term" value="C:nucleus"/>
    <property type="evidence" value="ECO:0007669"/>
    <property type="project" value="UniProtKB-SubCell"/>
</dbReference>
<evidence type="ECO:0000256" key="5">
    <source>
        <dbReference type="ARBA" id="ARBA00023125"/>
    </source>
</evidence>
<dbReference type="Pfam" id="PF02701">
    <property type="entry name" value="Zn_ribbon_Dof"/>
    <property type="match status" value="1"/>
</dbReference>
<name>A0A9E7EVK0_9LILI</name>
<comment type="subcellular location">
    <subcellularLocation>
        <location evidence="8 9">Nucleus</location>
    </subcellularLocation>
</comment>
<keyword evidence="2 8" id="KW-0863">Zinc-finger</keyword>
<keyword evidence="5 8" id="KW-0238">DNA-binding</keyword>
<evidence type="ECO:0000256" key="8">
    <source>
        <dbReference type="PROSITE-ProRule" id="PRU00071"/>
    </source>
</evidence>